<keyword evidence="2" id="KW-1185">Reference proteome</keyword>
<protein>
    <submittedName>
        <fullName evidence="1">Uncharacterized protein</fullName>
    </submittedName>
</protein>
<proteinExistence type="predicted"/>
<evidence type="ECO:0000313" key="2">
    <source>
        <dbReference type="Proteomes" id="UP000000607"/>
    </source>
</evidence>
<dbReference type="STRING" id="221988.MS0877"/>
<sequence>MKDERNFYEKNNYCDFACHSNRTFNQCLGG</sequence>
<reference evidence="1 2" key="1">
    <citation type="journal article" date="2004" name="Nat. Biotechnol.">
        <title>The genome sequence of the capnophilic rumen bacterium Mannheimia succiniciproducens.</title>
        <authorList>
            <person name="Hong S.H."/>
            <person name="Kim J.S."/>
            <person name="Lee S.Y."/>
            <person name="In Y.H."/>
            <person name="Choi S.S."/>
            <person name="Rih J.-K."/>
            <person name="Kim C.H."/>
            <person name="Jeong H."/>
            <person name="Hur C.G."/>
            <person name="Kim J.J."/>
        </authorList>
    </citation>
    <scope>NUCLEOTIDE SEQUENCE [LARGE SCALE GENOMIC DNA]</scope>
    <source>
        <strain evidence="2">KCTC 0769BP / MBEL55E</strain>
    </source>
</reference>
<evidence type="ECO:0000313" key="1">
    <source>
        <dbReference type="EMBL" id="AAU37484.1"/>
    </source>
</evidence>
<dbReference type="Proteomes" id="UP000000607">
    <property type="component" value="Chromosome"/>
</dbReference>
<dbReference type="HOGENOM" id="CLU_3404265_0_0_6"/>
<gene>
    <name evidence="1" type="ordered locus">MS0877</name>
</gene>
<accession>Q65U76</accession>
<dbReference type="AlphaFoldDB" id="Q65U76"/>
<dbReference type="KEGG" id="msu:MS0877"/>
<name>Q65U76_MANSM</name>
<organism evidence="1 2">
    <name type="scientific">Mannheimia succiniciproducens (strain KCTC 0769BP / MBEL55E)</name>
    <dbReference type="NCBI Taxonomy" id="221988"/>
    <lineage>
        <taxon>Bacteria</taxon>
        <taxon>Pseudomonadati</taxon>
        <taxon>Pseudomonadota</taxon>
        <taxon>Gammaproteobacteria</taxon>
        <taxon>Pasteurellales</taxon>
        <taxon>Pasteurellaceae</taxon>
        <taxon>Basfia</taxon>
    </lineage>
</organism>
<dbReference type="EMBL" id="AE016827">
    <property type="protein sequence ID" value="AAU37484.1"/>
    <property type="molecule type" value="Genomic_DNA"/>
</dbReference>